<evidence type="ECO:0000256" key="1">
    <source>
        <dbReference type="SAM" id="SignalP"/>
    </source>
</evidence>
<reference evidence="2 3" key="1">
    <citation type="submission" date="2024-06" db="EMBL/GenBank/DDBJ databases">
        <title>The Natural Products Discovery Center: Release of the First 8490 Sequenced Strains for Exploring Actinobacteria Biosynthetic Diversity.</title>
        <authorList>
            <person name="Kalkreuter E."/>
            <person name="Kautsar S.A."/>
            <person name="Yang D."/>
            <person name="Bader C.D."/>
            <person name="Teijaro C.N."/>
            <person name="Fluegel L."/>
            <person name="Davis C.M."/>
            <person name="Simpson J.R."/>
            <person name="Lauterbach L."/>
            <person name="Steele A.D."/>
            <person name="Gui C."/>
            <person name="Meng S."/>
            <person name="Li G."/>
            <person name="Viehrig K."/>
            <person name="Ye F."/>
            <person name="Su P."/>
            <person name="Kiefer A.F."/>
            <person name="Nichols A."/>
            <person name="Cepeda A.J."/>
            <person name="Yan W."/>
            <person name="Fan B."/>
            <person name="Jiang Y."/>
            <person name="Adhikari A."/>
            <person name="Zheng C.-J."/>
            <person name="Schuster L."/>
            <person name="Cowan T.M."/>
            <person name="Smanski M.J."/>
            <person name="Chevrette M.G."/>
            <person name="De Carvalho L.P.S."/>
            <person name="Shen B."/>
        </authorList>
    </citation>
    <scope>NUCLEOTIDE SEQUENCE [LARGE SCALE GENOMIC DNA]</scope>
    <source>
        <strain evidence="2 3">NPDC048946</strain>
    </source>
</reference>
<name>A0ABV3DWQ8_9ACTN</name>
<keyword evidence="1" id="KW-0732">Signal</keyword>
<gene>
    <name evidence="2" type="ORF">AB0C36_42755</name>
</gene>
<comment type="caution">
    <text evidence="2">The sequence shown here is derived from an EMBL/GenBank/DDBJ whole genome shotgun (WGS) entry which is preliminary data.</text>
</comment>
<dbReference type="InterPro" id="IPR006311">
    <property type="entry name" value="TAT_signal"/>
</dbReference>
<dbReference type="PROSITE" id="PS51318">
    <property type="entry name" value="TAT"/>
    <property type="match status" value="1"/>
</dbReference>
<evidence type="ECO:0008006" key="4">
    <source>
        <dbReference type="Google" id="ProtNLM"/>
    </source>
</evidence>
<dbReference type="EMBL" id="JBEZFP010000262">
    <property type="protein sequence ID" value="MEU8140192.1"/>
    <property type="molecule type" value="Genomic_DNA"/>
</dbReference>
<keyword evidence="3" id="KW-1185">Reference proteome</keyword>
<accession>A0ABV3DWQ8</accession>
<dbReference type="RefSeq" id="WP_358365120.1">
    <property type="nucleotide sequence ID" value="NZ_JBEZFP010000262.1"/>
</dbReference>
<proteinExistence type="predicted"/>
<protein>
    <recommendedName>
        <fullName evidence="4">Secreted protein</fullName>
    </recommendedName>
</protein>
<evidence type="ECO:0000313" key="3">
    <source>
        <dbReference type="Proteomes" id="UP001551482"/>
    </source>
</evidence>
<sequence length="189" mass="19160">MPVFRRLLPAASAAALAATLLTPVPAPAAAAEIPTVVTSEESGNGELAEATCPEGMGMVGGGYHVYPFATGFGQVADFIKVNGPSATQHDTWQVQQLHGPSTAYVMCLSSAHSPGVVRTQRSEPGKVAYATCPEGTVLSGGGYAADPAVTGVGHNADEIATNAPSASVANTWVARMAYGRVSALAMCTI</sequence>
<feature type="signal peptide" evidence="1">
    <location>
        <begin position="1"/>
        <end position="28"/>
    </location>
</feature>
<feature type="chain" id="PRO_5047026273" description="Secreted protein" evidence="1">
    <location>
        <begin position="29"/>
        <end position="189"/>
    </location>
</feature>
<dbReference type="Proteomes" id="UP001551482">
    <property type="component" value="Unassembled WGS sequence"/>
</dbReference>
<organism evidence="2 3">
    <name type="scientific">Streptodolium elevatio</name>
    <dbReference type="NCBI Taxonomy" id="3157996"/>
    <lineage>
        <taxon>Bacteria</taxon>
        <taxon>Bacillati</taxon>
        <taxon>Actinomycetota</taxon>
        <taxon>Actinomycetes</taxon>
        <taxon>Kitasatosporales</taxon>
        <taxon>Streptomycetaceae</taxon>
        <taxon>Streptodolium</taxon>
    </lineage>
</organism>
<evidence type="ECO:0000313" key="2">
    <source>
        <dbReference type="EMBL" id="MEU8140192.1"/>
    </source>
</evidence>